<reference evidence="2 3" key="1">
    <citation type="submission" date="2016-07" db="EMBL/GenBank/DDBJ databases">
        <title>Multiple horizontal gene transfer events from other fungi enriched the ability of initially mycotrophic Trichoderma (Ascomycota) to feed on dead plant biomass.</title>
        <authorList>
            <consortium name="DOE Joint Genome Institute"/>
            <person name="Aerts A."/>
            <person name="Atanasova L."/>
            <person name="Chenthamara K."/>
            <person name="Zhang J."/>
            <person name="Grujic M."/>
            <person name="Henrissat B."/>
            <person name="Kuo A."/>
            <person name="Salamov A."/>
            <person name="Lipzen A."/>
            <person name="Labutti K."/>
            <person name="Barry K."/>
            <person name="Miao Y."/>
            <person name="Rahimi M.J."/>
            <person name="Shen Q."/>
            <person name="Grigoriev I.V."/>
            <person name="Kubicek C.P."/>
            <person name="Druzhinina I.S."/>
        </authorList>
    </citation>
    <scope>NUCLEOTIDE SEQUENCE [LARGE SCALE GENOMIC DNA]</scope>
    <source>
        <strain evidence="2 3">ATCC 18648</strain>
    </source>
</reference>
<keyword evidence="3" id="KW-1185">Reference proteome</keyword>
<sequence>MAQNSLSTPLPEVCKQLTSAQKNGEMCDLVLACNGQTIAVHKLLFCVQSPVMKAACTGPFVEASGTYEIKDCSFETIQRLVEYLYTGNYSNETPGKIEVVHEVAVHVAMFSLADKYLIDGLLTLSETKFRQAVKSEGRISVLLEHVKAVYDLQCDASKALRNIMVDELRQRITRILGRDATQALQSLFDEIPDFAKGVATSYVQQPFMGSCPRCQRDMNSGLSTARNRSLFG</sequence>
<dbReference type="SMART" id="SM00225">
    <property type="entry name" value="BTB"/>
    <property type="match status" value="1"/>
</dbReference>
<dbReference type="AlphaFoldDB" id="A0A2T4BXF3"/>
<dbReference type="InterPro" id="IPR000210">
    <property type="entry name" value="BTB/POZ_dom"/>
</dbReference>
<dbReference type="Gene3D" id="3.30.710.10">
    <property type="entry name" value="Potassium Channel Kv1.1, Chain A"/>
    <property type="match status" value="1"/>
</dbReference>
<gene>
    <name evidence="2" type="ORF">M440DRAFT_1404215</name>
</gene>
<dbReference type="OrthoDB" id="6359816at2759"/>
<dbReference type="SUPFAM" id="SSF54695">
    <property type="entry name" value="POZ domain"/>
    <property type="match status" value="1"/>
</dbReference>
<dbReference type="PROSITE" id="PS50097">
    <property type="entry name" value="BTB"/>
    <property type="match status" value="1"/>
</dbReference>
<dbReference type="EMBL" id="KZ679137">
    <property type="protein sequence ID" value="PTB74007.1"/>
    <property type="molecule type" value="Genomic_DNA"/>
</dbReference>
<protein>
    <recommendedName>
        <fullName evidence="1">BTB domain-containing protein</fullName>
    </recommendedName>
</protein>
<evidence type="ECO:0000259" key="1">
    <source>
        <dbReference type="PROSITE" id="PS50097"/>
    </source>
</evidence>
<dbReference type="Pfam" id="PF00651">
    <property type="entry name" value="BTB"/>
    <property type="match status" value="1"/>
</dbReference>
<dbReference type="STRING" id="983965.A0A2T4BXF3"/>
<proteinExistence type="predicted"/>
<evidence type="ECO:0000313" key="2">
    <source>
        <dbReference type="EMBL" id="PTB74007.1"/>
    </source>
</evidence>
<dbReference type="PANTHER" id="PTHR47843:SF5">
    <property type="entry name" value="BTB_POZ DOMAIN PROTEIN"/>
    <property type="match status" value="1"/>
</dbReference>
<accession>A0A2T4BXF3</accession>
<dbReference type="CDD" id="cd18186">
    <property type="entry name" value="BTB_POZ_ZBTB_KLHL-like"/>
    <property type="match status" value="1"/>
</dbReference>
<evidence type="ECO:0000313" key="3">
    <source>
        <dbReference type="Proteomes" id="UP000240760"/>
    </source>
</evidence>
<dbReference type="PANTHER" id="PTHR47843">
    <property type="entry name" value="BTB DOMAIN-CONTAINING PROTEIN-RELATED"/>
    <property type="match status" value="1"/>
</dbReference>
<dbReference type="InterPro" id="IPR011333">
    <property type="entry name" value="SKP1/BTB/POZ_sf"/>
</dbReference>
<name>A0A2T4BXF3_TRILO</name>
<organism evidence="2 3">
    <name type="scientific">Trichoderma longibrachiatum ATCC 18648</name>
    <dbReference type="NCBI Taxonomy" id="983965"/>
    <lineage>
        <taxon>Eukaryota</taxon>
        <taxon>Fungi</taxon>
        <taxon>Dikarya</taxon>
        <taxon>Ascomycota</taxon>
        <taxon>Pezizomycotina</taxon>
        <taxon>Sordariomycetes</taxon>
        <taxon>Hypocreomycetidae</taxon>
        <taxon>Hypocreales</taxon>
        <taxon>Hypocreaceae</taxon>
        <taxon>Trichoderma</taxon>
    </lineage>
</organism>
<dbReference type="Proteomes" id="UP000240760">
    <property type="component" value="Unassembled WGS sequence"/>
</dbReference>
<feature type="domain" description="BTB" evidence="1">
    <location>
        <begin position="27"/>
        <end position="93"/>
    </location>
</feature>